<gene>
    <name evidence="1" type="ORF">Pint_16288</name>
</gene>
<name>A0ACC0ZAY2_9ROSI</name>
<reference evidence="2" key="1">
    <citation type="journal article" date="2023" name="G3 (Bethesda)">
        <title>Genome assembly and association tests identify interacting loci associated with vigor, precocity, and sex in interspecific pistachio rootstocks.</title>
        <authorList>
            <person name="Palmer W."/>
            <person name="Jacygrad E."/>
            <person name="Sagayaradj S."/>
            <person name="Cavanaugh K."/>
            <person name="Han R."/>
            <person name="Bertier L."/>
            <person name="Beede B."/>
            <person name="Kafkas S."/>
            <person name="Golino D."/>
            <person name="Preece J."/>
            <person name="Michelmore R."/>
        </authorList>
    </citation>
    <scope>NUCLEOTIDE SEQUENCE [LARGE SCALE GENOMIC DNA]</scope>
</reference>
<dbReference type="EMBL" id="CM047737">
    <property type="protein sequence ID" value="KAJ0048306.1"/>
    <property type="molecule type" value="Genomic_DNA"/>
</dbReference>
<proteinExistence type="predicted"/>
<sequence length="556" mass="60556">MESWSHVSGGKGSIANDTISPSDSSARSKNILMGWELKSFGNNMLVSGQQQAIENQGFSEFGIQELVGKRIPSNPIRDVLSRKESSGRMMSPFMPTSSSFLVEDESTSKLSSSVVDSNSSRDSSLFDLKLGRFVDQRDAHAHNSKISGGAPLLSSSESSTPPKRARLAGLTSHTAFCQVYGCNKDLSSSKDYHKRHKVCEVHSKTAKVIVNGLEQRFCQQCSRFHLLAEFDDGKRSCRKRLAGHNERRRKPQLGIHAGRTGKLLQSYNAFADSRFQGTALTSSFICQDILPSGIFHHAKYGTNEWCKRIKHEDGTHYNPLSSIPITSASLPSKSLFPHNFEKAVPFFHGNGANTATESIFSLNGTRYPHDLGGPNSGSSTLFQDTSLASEEFNVFNSASTIQGLSGISDSGCALSLLSSKPQHSSSHLSGIPFTRPLVMPGSNNHFNMTQVSEKFTGFTSQASASGVSNKFSSSGISSVEGSNLGLILISDSSDAVNFDINHGIYQEPDCMNVKDRLECEDGATVDLLQLSSQLQRVEHQRQSMQVKPENDAFCCL</sequence>
<protein>
    <submittedName>
        <fullName evidence="1">Uncharacterized protein</fullName>
    </submittedName>
</protein>
<dbReference type="Proteomes" id="UP001163603">
    <property type="component" value="Chromosome 2"/>
</dbReference>
<evidence type="ECO:0000313" key="2">
    <source>
        <dbReference type="Proteomes" id="UP001163603"/>
    </source>
</evidence>
<evidence type="ECO:0000313" key="1">
    <source>
        <dbReference type="EMBL" id="KAJ0048306.1"/>
    </source>
</evidence>
<accession>A0ACC0ZAY2</accession>
<keyword evidence="2" id="KW-1185">Reference proteome</keyword>
<comment type="caution">
    <text evidence="1">The sequence shown here is derived from an EMBL/GenBank/DDBJ whole genome shotgun (WGS) entry which is preliminary data.</text>
</comment>
<organism evidence="1 2">
    <name type="scientific">Pistacia integerrima</name>
    <dbReference type="NCBI Taxonomy" id="434235"/>
    <lineage>
        <taxon>Eukaryota</taxon>
        <taxon>Viridiplantae</taxon>
        <taxon>Streptophyta</taxon>
        <taxon>Embryophyta</taxon>
        <taxon>Tracheophyta</taxon>
        <taxon>Spermatophyta</taxon>
        <taxon>Magnoliopsida</taxon>
        <taxon>eudicotyledons</taxon>
        <taxon>Gunneridae</taxon>
        <taxon>Pentapetalae</taxon>
        <taxon>rosids</taxon>
        <taxon>malvids</taxon>
        <taxon>Sapindales</taxon>
        <taxon>Anacardiaceae</taxon>
        <taxon>Pistacia</taxon>
    </lineage>
</organism>